<dbReference type="GO" id="GO:0046656">
    <property type="term" value="P:folic acid biosynthetic process"/>
    <property type="evidence" value="ECO:0007669"/>
    <property type="project" value="UniProtKB-KW"/>
</dbReference>
<evidence type="ECO:0000256" key="11">
    <source>
        <dbReference type="ARBA" id="ARBA00030193"/>
    </source>
</evidence>
<dbReference type="SUPFAM" id="SSF51717">
    <property type="entry name" value="Dihydropteroate synthetase-like"/>
    <property type="match status" value="1"/>
</dbReference>
<dbReference type="GO" id="GO:0046654">
    <property type="term" value="P:tetrahydrofolate biosynthetic process"/>
    <property type="evidence" value="ECO:0007669"/>
    <property type="project" value="UniProtKB-UniPathway"/>
</dbReference>
<organism evidence="14 15">
    <name type="scientific">Thioflexithrix psekupsensis</name>
    <dbReference type="NCBI Taxonomy" id="1570016"/>
    <lineage>
        <taxon>Bacteria</taxon>
        <taxon>Pseudomonadati</taxon>
        <taxon>Pseudomonadota</taxon>
        <taxon>Gammaproteobacteria</taxon>
        <taxon>Thiotrichales</taxon>
        <taxon>Thioflexithrix</taxon>
    </lineage>
</organism>
<comment type="catalytic activity">
    <reaction evidence="1">
        <text>(7,8-dihydropterin-6-yl)methyl diphosphate + 4-aminobenzoate = 7,8-dihydropteroate + diphosphate</text>
        <dbReference type="Rhea" id="RHEA:19949"/>
        <dbReference type="ChEBI" id="CHEBI:17836"/>
        <dbReference type="ChEBI" id="CHEBI:17839"/>
        <dbReference type="ChEBI" id="CHEBI:33019"/>
        <dbReference type="ChEBI" id="CHEBI:72950"/>
        <dbReference type="EC" id="2.5.1.15"/>
    </reaction>
</comment>
<feature type="domain" description="Pterin-binding" evidence="13">
    <location>
        <begin position="11"/>
        <end position="263"/>
    </location>
</feature>
<dbReference type="PANTHER" id="PTHR20941:SF1">
    <property type="entry name" value="FOLIC ACID SYNTHESIS PROTEIN FOL1"/>
    <property type="match status" value="1"/>
</dbReference>
<evidence type="ECO:0000256" key="9">
    <source>
        <dbReference type="ARBA" id="ARBA00022842"/>
    </source>
</evidence>
<dbReference type="UniPathway" id="UPA00077">
    <property type="reaction ID" value="UER00156"/>
</dbReference>
<comment type="similarity">
    <text evidence="4 12">Belongs to the DHPS family.</text>
</comment>
<evidence type="ECO:0000259" key="13">
    <source>
        <dbReference type="PROSITE" id="PS50972"/>
    </source>
</evidence>
<comment type="caution">
    <text evidence="14">The sequence shown here is derived from an EMBL/GenBank/DDBJ whole genome shotgun (WGS) entry which is preliminary data.</text>
</comment>
<evidence type="ECO:0000313" key="15">
    <source>
        <dbReference type="Proteomes" id="UP000194798"/>
    </source>
</evidence>
<evidence type="ECO:0000256" key="1">
    <source>
        <dbReference type="ARBA" id="ARBA00000012"/>
    </source>
</evidence>
<evidence type="ECO:0000256" key="3">
    <source>
        <dbReference type="ARBA" id="ARBA00004763"/>
    </source>
</evidence>
<protein>
    <recommendedName>
        <fullName evidence="6 12">Dihydropteroate synthase</fullName>
        <shortName evidence="12">DHPS</shortName>
        <ecNumber evidence="5 12">2.5.1.15</ecNumber>
    </recommendedName>
    <alternativeName>
        <fullName evidence="11 12">Dihydropteroate pyrophosphorylase</fullName>
    </alternativeName>
</protein>
<sequence length="271" mass="29484">MNLSISPTSPPHIMGILNLTPDSFSDGGQFLSQDAALRRAEQMLNEGVDIIDVGGESTRPGAQRVSEELELARVIPVLEKLRRELAVVLSVDTSKPKVMQAAIDAGVDLINDVNALQQGNALEIVANSRVKVCLMHKQGEPQTMQQQPFYKNVVSEVRDFLQQRAQICQQAGITAERILIDPGFGFGKTVDHNLQLLRHLPEFTALPYPVLLGVSRKSTLGAITGKAVDQRLYAGLAVAALAFYQGVKIIRTHDVAATRDVLKTIQAILAC</sequence>
<evidence type="ECO:0000256" key="2">
    <source>
        <dbReference type="ARBA" id="ARBA00001946"/>
    </source>
</evidence>
<dbReference type="InterPro" id="IPR006390">
    <property type="entry name" value="DHP_synth_dom"/>
</dbReference>
<keyword evidence="8 12" id="KW-0479">Metal-binding</keyword>
<dbReference type="Proteomes" id="UP000194798">
    <property type="component" value="Unassembled WGS sequence"/>
</dbReference>
<dbReference type="Pfam" id="PF00809">
    <property type="entry name" value="Pterin_bind"/>
    <property type="match status" value="1"/>
</dbReference>
<name>A0A251XD81_9GAMM</name>
<keyword evidence="7 12" id="KW-0808">Transferase</keyword>
<evidence type="ECO:0000256" key="8">
    <source>
        <dbReference type="ARBA" id="ARBA00022723"/>
    </source>
</evidence>
<reference evidence="14 15" key="1">
    <citation type="submission" date="2016-12" db="EMBL/GenBank/DDBJ databases">
        <title>Thioflexothrix psekupsii D3 genome sequencing and assembly.</title>
        <authorList>
            <person name="Fomenkov A."/>
            <person name="Vincze T."/>
            <person name="Grabovich M."/>
            <person name="Anton B.P."/>
            <person name="Dubinina G."/>
            <person name="Orlova M."/>
            <person name="Belousova E."/>
            <person name="Roberts R.J."/>
        </authorList>
    </citation>
    <scope>NUCLEOTIDE SEQUENCE [LARGE SCALE GENOMIC DNA]</scope>
    <source>
        <strain evidence="14">D3</strain>
    </source>
</reference>
<accession>A0A251XD81</accession>
<gene>
    <name evidence="14" type="ORF">TPSD3_00790</name>
</gene>
<dbReference type="CDD" id="cd00739">
    <property type="entry name" value="DHPS"/>
    <property type="match status" value="1"/>
</dbReference>
<dbReference type="PROSITE" id="PS50972">
    <property type="entry name" value="PTERIN_BINDING"/>
    <property type="match status" value="1"/>
</dbReference>
<evidence type="ECO:0000313" key="14">
    <source>
        <dbReference type="EMBL" id="OUD16291.1"/>
    </source>
</evidence>
<evidence type="ECO:0000256" key="4">
    <source>
        <dbReference type="ARBA" id="ARBA00009503"/>
    </source>
</evidence>
<dbReference type="GO" id="GO:0046872">
    <property type="term" value="F:metal ion binding"/>
    <property type="evidence" value="ECO:0007669"/>
    <property type="project" value="UniProtKB-KW"/>
</dbReference>
<comment type="pathway">
    <text evidence="3 12">Cofactor biosynthesis; tetrahydrofolate biosynthesis; 7,8-dihydrofolate from 2-amino-4-hydroxy-6-hydroxymethyl-7,8-dihydropteridine diphosphate and 4-aminobenzoate: step 1/2.</text>
</comment>
<evidence type="ECO:0000256" key="12">
    <source>
        <dbReference type="RuleBase" id="RU361205"/>
    </source>
</evidence>
<dbReference type="RefSeq" id="WP_086486693.1">
    <property type="nucleotide sequence ID" value="NZ_MSLT01000001.1"/>
</dbReference>
<dbReference type="PANTHER" id="PTHR20941">
    <property type="entry name" value="FOLATE SYNTHESIS PROTEINS"/>
    <property type="match status" value="1"/>
</dbReference>
<dbReference type="InterPro" id="IPR045031">
    <property type="entry name" value="DHP_synth-like"/>
</dbReference>
<dbReference type="EC" id="2.5.1.15" evidence="5 12"/>
<dbReference type="OrthoDB" id="9811744at2"/>
<dbReference type="Gene3D" id="3.20.20.20">
    <property type="entry name" value="Dihydropteroate synthase-like"/>
    <property type="match status" value="1"/>
</dbReference>
<dbReference type="InterPro" id="IPR011005">
    <property type="entry name" value="Dihydropteroate_synth-like_sf"/>
</dbReference>
<dbReference type="NCBIfam" id="TIGR01496">
    <property type="entry name" value="DHPS"/>
    <property type="match status" value="1"/>
</dbReference>
<comment type="cofactor">
    <cofactor evidence="2 12">
        <name>Mg(2+)</name>
        <dbReference type="ChEBI" id="CHEBI:18420"/>
    </cofactor>
</comment>
<dbReference type="PROSITE" id="PS00793">
    <property type="entry name" value="DHPS_2"/>
    <property type="match status" value="1"/>
</dbReference>
<dbReference type="EMBL" id="MSLT01000001">
    <property type="protein sequence ID" value="OUD16291.1"/>
    <property type="molecule type" value="Genomic_DNA"/>
</dbReference>
<evidence type="ECO:0000256" key="5">
    <source>
        <dbReference type="ARBA" id="ARBA00012458"/>
    </source>
</evidence>
<dbReference type="GO" id="GO:0005829">
    <property type="term" value="C:cytosol"/>
    <property type="evidence" value="ECO:0007669"/>
    <property type="project" value="TreeGrafter"/>
</dbReference>
<evidence type="ECO:0000256" key="6">
    <source>
        <dbReference type="ARBA" id="ARBA00016919"/>
    </source>
</evidence>
<comment type="function">
    <text evidence="12">Catalyzes the condensation of para-aminobenzoate (pABA) with 6-hydroxymethyl-7,8-dihydropterin diphosphate (DHPt-PP) to form 7,8-dihydropteroate (H2Pte), the immediate precursor of folate derivatives.</text>
</comment>
<dbReference type="FunFam" id="3.20.20.20:FF:000006">
    <property type="entry name" value="Dihydropteroate synthase"/>
    <property type="match status" value="1"/>
</dbReference>
<dbReference type="AlphaFoldDB" id="A0A251XD81"/>
<evidence type="ECO:0000256" key="10">
    <source>
        <dbReference type="ARBA" id="ARBA00022909"/>
    </source>
</evidence>
<keyword evidence="10 12" id="KW-0289">Folate biosynthesis</keyword>
<keyword evidence="9 12" id="KW-0460">Magnesium</keyword>
<dbReference type="InterPro" id="IPR000489">
    <property type="entry name" value="Pterin-binding_dom"/>
</dbReference>
<dbReference type="PROSITE" id="PS00792">
    <property type="entry name" value="DHPS_1"/>
    <property type="match status" value="1"/>
</dbReference>
<keyword evidence="15" id="KW-1185">Reference proteome</keyword>
<evidence type="ECO:0000256" key="7">
    <source>
        <dbReference type="ARBA" id="ARBA00022679"/>
    </source>
</evidence>
<proteinExistence type="inferred from homology"/>
<dbReference type="GO" id="GO:0004156">
    <property type="term" value="F:dihydropteroate synthase activity"/>
    <property type="evidence" value="ECO:0007669"/>
    <property type="project" value="UniProtKB-EC"/>
</dbReference>